<dbReference type="PANTHER" id="PTHR30632">
    <property type="entry name" value="MOLYBDATE-BINDING PERIPLASMIC PROTEIN"/>
    <property type="match status" value="1"/>
</dbReference>
<dbReference type="InterPro" id="IPR050682">
    <property type="entry name" value="ModA/WtpA"/>
</dbReference>
<comment type="subunit">
    <text evidence="5">The complex is composed of two ATP-binding proteins (ModC), two transmembrane proteins (ModB) and a solute-binding protein (ModA).</text>
</comment>
<dbReference type="EMBL" id="QFQP01000022">
    <property type="protein sequence ID" value="PZR09151.1"/>
    <property type="molecule type" value="Genomic_DNA"/>
</dbReference>
<evidence type="ECO:0000256" key="4">
    <source>
        <dbReference type="ARBA" id="ARBA00022729"/>
    </source>
</evidence>
<dbReference type="NCBIfam" id="TIGR01256">
    <property type="entry name" value="modA"/>
    <property type="match status" value="1"/>
</dbReference>
<dbReference type="Pfam" id="PF13531">
    <property type="entry name" value="SBP_bac_11"/>
    <property type="match status" value="1"/>
</dbReference>
<dbReference type="Proteomes" id="UP000249061">
    <property type="component" value="Unassembled WGS sequence"/>
</dbReference>
<keyword evidence="3 6" id="KW-0479">Metal-binding</keyword>
<dbReference type="InterPro" id="IPR005950">
    <property type="entry name" value="ModA"/>
</dbReference>
<protein>
    <submittedName>
        <fullName evidence="7">Molybdate ABC transporter substrate-binding protein</fullName>
    </submittedName>
</protein>
<proteinExistence type="inferred from homology"/>
<reference evidence="7 8" key="1">
    <citation type="submission" date="2017-08" db="EMBL/GenBank/DDBJ databases">
        <title>Infants hospitalized years apart are colonized by the same room-sourced microbial strains.</title>
        <authorList>
            <person name="Brooks B."/>
            <person name="Olm M.R."/>
            <person name="Firek B.A."/>
            <person name="Baker R."/>
            <person name="Thomas B.C."/>
            <person name="Morowitz M.J."/>
            <person name="Banfield J.F."/>
        </authorList>
    </citation>
    <scope>NUCLEOTIDE SEQUENCE [LARGE SCALE GENOMIC DNA]</scope>
    <source>
        <strain evidence="7">S2_003_000_R2_14</strain>
    </source>
</reference>
<dbReference type="FunFam" id="3.40.190.10:FF:000035">
    <property type="entry name" value="Molybdate ABC transporter substrate-binding protein"/>
    <property type="match status" value="1"/>
</dbReference>
<dbReference type="GO" id="GO:1901359">
    <property type="term" value="F:tungstate binding"/>
    <property type="evidence" value="ECO:0007669"/>
    <property type="project" value="UniProtKB-ARBA"/>
</dbReference>
<dbReference type="SUPFAM" id="SSF53850">
    <property type="entry name" value="Periplasmic binding protein-like II"/>
    <property type="match status" value="1"/>
</dbReference>
<organism evidence="7 8">
    <name type="scientific">Archangium gephyra</name>
    <dbReference type="NCBI Taxonomy" id="48"/>
    <lineage>
        <taxon>Bacteria</taxon>
        <taxon>Pseudomonadati</taxon>
        <taxon>Myxococcota</taxon>
        <taxon>Myxococcia</taxon>
        <taxon>Myxococcales</taxon>
        <taxon>Cystobacterineae</taxon>
        <taxon>Archangiaceae</taxon>
        <taxon>Archangium</taxon>
    </lineage>
</organism>
<keyword evidence="2 6" id="KW-0500">Molybdenum</keyword>
<evidence type="ECO:0000256" key="5">
    <source>
        <dbReference type="ARBA" id="ARBA00062515"/>
    </source>
</evidence>
<sequence>MEVTAAMKHFVFVAFMLIASCKKEATAPLRIAAASDLTEAFTALAPTFEKEAGVKVSLTFGSSGLLAKQIAEGAPFDLFASANAQYVENAVKAGACDASSVKVYARGRLALLGSVPIDSLASVRRIAIANPEHAPYGKAAQQALIRLGTWDALKPHVVFTENVRQAVQLADTGNAAVAFVAWSNVIERDGGVTLVDEGLHAPIEQSLVVCTRGANAEFARRFVQFLEAEPSRATMQRFGFR</sequence>
<comment type="similarity">
    <text evidence="1">Belongs to the bacterial solute-binding protein ModA family.</text>
</comment>
<evidence type="ECO:0000313" key="8">
    <source>
        <dbReference type="Proteomes" id="UP000249061"/>
    </source>
</evidence>
<dbReference type="AlphaFoldDB" id="A0A2W5VFW9"/>
<evidence type="ECO:0000256" key="3">
    <source>
        <dbReference type="ARBA" id="ARBA00022723"/>
    </source>
</evidence>
<comment type="caution">
    <text evidence="7">The sequence shown here is derived from an EMBL/GenBank/DDBJ whole genome shotgun (WGS) entry which is preliminary data.</text>
</comment>
<dbReference type="GO" id="GO:0015689">
    <property type="term" value="P:molybdate ion transport"/>
    <property type="evidence" value="ECO:0007669"/>
    <property type="project" value="InterPro"/>
</dbReference>
<keyword evidence="4" id="KW-0732">Signal</keyword>
<dbReference type="GO" id="GO:0030973">
    <property type="term" value="F:molybdate ion binding"/>
    <property type="evidence" value="ECO:0007669"/>
    <property type="project" value="InterPro"/>
</dbReference>
<feature type="binding site" evidence="6">
    <location>
        <position position="163"/>
    </location>
    <ligand>
        <name>molybdate</name>
        <dbReference type="ChEBI" id="CHEBI:36264"/>
    </ligand>
</feature>
<gene>
    <name evidence="7" type="primary">modA</name>
    <name evidence="7" type="ORF">DI536_23245</name>
</gene>
<dbReference type="InterPro" id="IPR044084">
    <property type="entry name" value="AvModA-like_subst-bd"/>
</dbReference>
<feature type="binding site" evidence="6">
    <location>
        <position position="63"/>
    </location>
    <ligand>
        <name>molybdate</name>
        <dbReference type="ChEBI" id="CHEBI:36264"/>
    </ligand>
</feature>
<dbReference type="GO" id="GO:0046872">
    <property type="term" value="F:metal ion binding"/>
    <property type="evidence" value="ECO:0007669"/>
    <property type="project" value="UniProtKB-KW"/>
</dbReference>
<evidence type="ECO:0000313" key="7">
    <source>
        <dbReference type="EMBL" id="PZR09151.1"/>
    </source>
</evidence>
<accession>A0A2W5VFW9</accession>
<evidence type="ECO:0000256" key="6">
    <source>
        <dbReference type="PIRSR" id="PIRSR004846-1"/>
    </source>
</evidence>
<evidence type="ECO:0000256" key="2">
    <source>
        <dbReference type="ARBA" id="ARBA00022505"/>
    </source>
</evidence>
<dbReference type="PIRSF" id="PIRSF004846">
    <property type="entry name" value="ModA"/>
    <property type="match status" value="1"/>
</dbReference>
<dbReference type="Gene3D" id="3.40.190.10">
    <property type="entry name" value="Periplasmic binding protein-like II"/>
    <property type="match status" value="2"/>
</dbReference>
<dbReference type="PANTHER" id="PTHR30632:SF14">
    <property type="entry name" value="TUNGSTATE_MOLYBDATE_CHROMATE-BINDING PROTEIN MODA"/>
    <property type="match status" value="1"/>
</dbReference>
<evidence type="ECO:0000256" key="1">
    <source>
        <dbReference type="ARBA" id="ARBA00009175"/>
    </source>
</evidence>
<dbReference type="CDD" id="cd13539">
    <property type="entry name" value="PBP2_AvModA"/>
    <property type="match status" value="1"/>
</dbReference>
<name>A0A2W5VFW9_9BACT</name>